<comment type="caution">
    <text evidence="1">The sequence shown here is derived from an EMBL/GenBank/DDBJ whole genome shotgun (WGS) entry which is preliminary data.</text>
</comment>
<proteinExistence type="predicted"/>
<accession>A0ABQ0VCA8</accession>
<gene>
    <name evidence="1" type="ORF">EMU01_12670</name>
</gene>
<evidence type="ECO:0000313" key="2">
    <source>
        <dbReference type="Proteomes" id="UP000321175"/>
    </source>
</evidence>
<dbReference type="Proteomes" id="UP000321175">
    <property type="component" value="Unassembled WGS sequence"/>
</dbReference>
<sequence length="43" mass="5048">MLLTIFDTPLSSHTYSKSETIKIPDKSFHSWRLIARSLILTWI</sequence>
<name>A0ABQ0VCA8_ENTMU</name>
<protein>
    <submittedName>
        <fullName evidence="1">Uncharacterized protein</fullName>
    </submittedName>
</protein>
<reference evidence="1 2" key="1">
    <citation type="submission" date="2019-07" db="EMBL/GenBank/DDBJ databases">
        <title>Whole genome shotgun sequence of Enterococcus mundtii NBRC 100490.</title>
        <authorList>
            <person name="Hosoyama A."/>
            <person name="Uohara A."/>
            <person name="Ohji S."/>
            <person name="Ichikawa N."/>
        </authorList>
    </citation>
    <scope>NUCLEOTIDE SEQUENCE [LARGE SCALE GENOMIC DNA]</scope>
    <source>
        <strain evidence="1 2">NBRC 100490</strain>
    </source>
</reference>
<keyword evidence="2" id="KW-1185">Reference proteome</keyword>
<organism evidence="1 2">
    <name type="scientific">Enterococcus mundtii</name>
    <dbReference type="NCBI Taxonomy" id="53346"/>
    <lineage>
        <taxon>Bacteria</taxon>
        <taxon>Bacillati</taxon>
        <taxon>Bacillota</taxon>
        <taxon>Bacilli</taxon>
        <taxon>Lactobacillales</taxon>
        <taxon>Enterococcaceae</taxon>
        <taxon>Enterococcus</taxon>
    </lineage>
</organism>
<evidence type="ECO:0000313" key="1">
    <source>
        <dbReference type="EMBL" id="GEL80123.1"/>
    </source>
</evidence>
<dbReference type="EMBL" id="BJWA01000007">
    <property type="protein sequence ID" value="GEL80123.1"/>
    <property type="molecule type" value="Genomic_DNA"/>
</dbReference>